<dbReference type="EMBL" id="JAHYBX010000001">
    <property type="protein sequence ID" value="MCA1855578.1"/>
    <property type="molecule type" value="Genomic_DNA"/>
</dbReference>
<dbReference type="PANTHER" id="PTHR33376">
    <property type="match status" value="1"/>
</dbReference>
<dbReference type="InterPro" id="IPR004682">
    <property type="entry name" value="TRAP_DctP"/>
</dbReference>
<dbReference type="Pfam" id="PF03480">
    <property type="entry name" value="DctP"/>
    <property type="match status" value="1"/>
</dbReference>
<feature type="chain" id="PRO_5047173860" evidence="5">
    <location>
        <begin position="46"/>
        <end position="373"/>
    </location>
</feature>
<name>A0ABS7Y7C1_9BURK</name>
<dbReference type="NCBIfam" id="TIGR00787">
    <property type="entry name" value="dctP"/>
    <property type="match status" value="1"/>
</dbReference>
<keyword evidence="7" id="KW-1185">Reference proteome</keyword>
<organism evidence="6 7">
    <name type="scientific">Massilia hydrophila</name>
    <dbReference type="NCBI Taxonomy" id="3044279"/>
    <lineage>
        <taxon>Bacteria</taxon>
        <taxon>Pseudomonadati</taxon>
        <taxon>Pseudomonadota</taxon>
        <taxon>Betaproteobacteria</taxon>
        <taxon>Burkholderiales</taxon>
        <taxon>Oxalobacteraceae</taxon>
        <taxon>Telluria group</taxon>
        <taxon>Massilia</taxon>
    </lineage>
</organism>
<comment type="caution">
    <text evidence="6">The sequence shown here is derived from an EMBL/GenBank/DDBJ whole genome shotgun (WGS) entry which is preliminary data.</text>
</comment>
<evidence type="ECO:0000256" key="1">
    <source>
        <dbReference type="ARBA" id="ARBA00004196"/>
    </source>
</evidence>
<feature type="signal peptide" evidence="5">
    <location>
        <begin position="1"/>
        <end position="45"/>
    </location>
</feature>
<evidence type="ECO:0000256" key="3">
    <source>
        <dbReference type="ARBA" id="ARBA00022448"/>
    </source>
</evidence>
<protein>
    <submittedName>
        <fullName evidence="6">DctP family TRAP transporter solute-binding subunit</fullName>
    </submittedName>
</protein>
<sequence length="373" mass="39336">MLVTLLAHFATSARRARSLLAARPACQFSCMLACLLACLPAPAFAAAQDAPGTAAVRELDIADYRAYLAEDHPARMGMRRFAQLVEQGSAGTLRLRVRGDAVPGAPGRQIAAVAAAEANAPALMLVAASGLAGLAPAFSLLDLPFLLRDADHADAVLDGPFGDALLARLAQVDARQDAGLIGLAWWENGFRHITSAGAPLRGAAALRGLTLRVPDEPVFVEGARAMGADPLPLPFGALYGALQSGRAAAQDNFLSQILAGRLYEVQQSLTLTDHSYGALVLVVNRAAWRALAPDQQAVLGAAAREAGRHQRAVARAQAGQALAELARHGLAVHTLAPSERARLRQATAPLRDIHFSRHGDDLRRRFEEQGALP</sequence>
<evidence type="ECO:0000256" key="4">
    <source>
        <dbReference type="ARBA" id="ARBA00022729"/>
    </source>
</evidence>
<evidence type="ECO:0000256" key="5">
    <source>
        <dbReference type="SAM" id="SignalP"/>
    </source>
</evidence>
<dbReference type="PANTHER" id="PTHR33376:SF4">
    <property type="entry name" value="SIALIC ACID-BINDING PERIPLASMIC PROTEIN SIAP"/>
    <property type="match status" value="1"/>
</dbReference>
<dbReference type="NCBIfam" id="NF037995">
    <property type="entry name" value="TRAP_S1"/>
    <property type="match status" value="1"/>
</dbReference>
<keyword evidence="3" id="KW-0813">Transport</keyword>
<dbReference type="InterPro" id="IPR018389">
    <property type="entry name" value="DctP_fam"/>
</dbReference>
<dbReference type="RefSeq" id="WP_225237915.1">
    <property type="nucleotide sequence ID" value="NZ_JAHYBX010000001.1"/>
</dbReference>
<proteinExistence type="inferred from homology"/>
<comment type="subcellular location">
    <subcellularLocation>
        <location evidence="1">Cell envelope</location>
    </subcellularLocation>
</comment>
<accession>A0ABS7Y7C1</accession>
<dbReference type="InterPro" id="IPR038404">
    <property type="entry name" value="TRAP_DctP_sf"/>
</dbReference>
<evidence type="ECO:0000256" key="2">
    <source>
        <dbReference type="ARBA" id="ARBA00009023"/>
    </source>
</evidence>
<gene>
    <name evidence="6" type="ORF">LE190_06510</name>
</gene>
<reference evidence="6 7" key="1">
    <citation type="submission" date="2021-07" db="EMBL/GenBank/DDBJ databases">
        <title>Characterization of Violacein-producing bacteria and related species.</title>
        <authorList>
            <person name="Wilson H.S."/>
            <person name="De Leon M.E."/>
        </authorList>
    </citation>
    <scope>NUCLEOTIDE SEQUENCE [LARGE SCALE GENOMIC DNA]</scope>
    <source>
        <strain evidence="6 7">HSC-2F05</strain>
    </source>
</reference>
<evidence type="ECO:0000313" key="7">
    <source>
        <dbReference type="Proteomes" id="UP001198602"/>
    </source>
</evidence>
<comment type="similarity">
    <text evidence="2">Belongs to the bacterial solute-binding protein 7 family.</text>
</comment>
<keyword evidence="4 5" id="KW-0732">Signal</keyword>
<dbReference type="Proteomes" id="UP001198602">
    <property type="component" value="Unassembled WGS sequence"/>
</dbReference>
<dbReference type="PIRSF" id="PIRSF006470">
    <property type="entry name" value="DctB"/>
    <property type="match status" value="1"/>
</dbReference>
<dbReference type="Gene3D" id="3.40.190.170">
    <property type="entry name" value="Bacterial extracellular solute-binding protein, family 7"/>
    <property type="match status" value="1"/>
</dbReference>
<evidence type="ECO:0000313" key="6">
    <source>
        <dbReference type="EMBL" id="MCA1855578.1"/>
    </source>
</evidence>